<keyword evidence="1" id="KW-0812">Transmembrane</keyword>
<comment type="caution">
    <text evidence="2">The sequence shown here is derived from an EMBL/GenBank/DDBJ whole genome shotgun (WGS) entry which is preliminary data.</text>
</comment>
<sequence length="48" mass="5193">MKWIKKGMLVFSVGMILAIGAYYGAVEKVSNHDLITDNRPNGDDPAGV</sequence>
<keyword evidence="1" id="KW-0472">Membrane</keyword>
<feature type="transmembrane region" description="Helical" evidence="1">
    <location>
        <begin position="7"/>
        <end position="25"/>
    </location>
</feature>
<evidence type="ECO:0000256" key="1">
    <source>
        <dbReference type="SAM" id="Phobius"/>
    </source>
</evidence>
<dbReference type="Proteomes" id="UP001597282">
    <property type="component" value="Unassembled WGS sequence"/>
</dbReference>
<keyword evidence="3" id="KW-1185">Reference proteome</keyword>
<dbReference type="EMBL" id="JBHTNU010000011">
    <property type="protein sequence ID" value="MFD1427563.1"/>
    <property type="molecule type" value="Genomic_DNA"/>
</dbReference>
<accession>A0ABW4CBZ8</accession>
<evidence type="ECO:0000313" key="3">
    <source>
        <dbReference type="Proteomes" id="UP001597282"/>
    </source>
</evidence>
<gene>
    <name evidence="2" type="ORF">ACFQ4Y_11665</name>
</gene>
<dbReference type="RefSeq" id="WP_380165704.1">
    <property type="nucleotide sequence ID" value="NZ_JBHTNU010000011.1"/>
</dbReference>
<proteinExistence type="predicted"/>
<keyword evidence="1" id="KW-1133">Transmembrane helix</keyword>
<evidence type="ECO:0000313" key="2">
    <source>
        <dbReference type="EMBL" id="MFD1427563.1"/>
    </source>
</evidence>
<evidence type="ECO:0008006" key="4">
    <source>
        <dbReference type="Google" id="ProtNLM"/>
    </source>
</evidence>
<protein>
    <recommendedName>
        <fullName evidence="4">Phr family secreted Rap phosphatase inhibitor</fullName>
    </recommendedName>
</protein>
<name>A0ABW4CBZ8_9BACL</name>
<organism evidence="2 3">
    <name type="scientific">Kroppenstedtia sanguinis</name>
    <dbReference type="NCBI Taxonomy" id="1380684"/>
    <lineage>
        <taxon>Bacteria</taxon>
        <taxon>Bacillati</taxon>
        <taxon>Bacillota</taxon>
        <taxon>Bacilli</taxon>
        <taxon>Bacillales</taxon>
        <taxon>Thermoactinomycetaceae</taxon>
        <taxon>Kroppenstedtia</taxon>
    </lineage>
</organism>
<reference evidence="3" key="1">
    <citation type="journal article" date="2019" name="Int. J. Syst. Evol. Microbiol.">
        <title>The Global Catalogue of Microorganisms (GCM) 10K type strain sequencing project: providing services to taxonomists for standard genome sequencing and annotation.</title>
        <authorList>
            <consortium name="The Broad Institute Genomics Platform"/>
            <consortium name="The Broad Institute Genome Sequencing Center for Infectious Disease"/>
            <person name="Wu L."/>
            <person name="Ma J."/>
        </authorList>
    </citation>
    <scope>NUCLEOTIDE SEQUENCE [LARGE SCALE GENOMIC DNA]</scope>
    <source>
        <strain evidence="3">S1</strain>
    </source>
</reference>